<comment type="caution">
    <text evidence="10">The sequence shown here is derived from an EMBL/GenBank/DDBJ whole genome shotgun (WGS) entry which is preliminary data.</text>
</comment>
<evidence type="ECO:0000256" key="1">
    <source>
        <dbReference type="ARBA" id="ARBA00004138"/>
    </source>
</evidence>
<protein>
    <submittedName>
        <fullName evidence="10">Clusterin-associated protein 1</fullName>
    </submittedName>
</protein>
<comment type="subcellular location">
    <subcellularLocation>
        <location evidence="1">Cell projection</location>
        <location evidence="1">Cilium</location>
    </subcellularLocation>
</comment>
<dbReference type="GO" id="GO:0005929">
    <property type="term" value="C:cilium"/>
    <property type="evidence" value="ECO:0007669"/>
    <property type="project" value="UniProtKB-SubCell"/>
</dbReference>
<keyword evidence="3" id="KW-0970">Cilium biogenesis/degradation</keyword>
<dbReference type="OrthoDB" id="438545at2759"/>
<feature type="domain" description="SCP2" evidence="9">
    <location>
        <begin position="319"/>
        <end position="408"/>
    </location>
</feature>
<feature type="coiled-coil region" evidence="7">
    <location>
        <begin position="125"/>
        <end position="160"/>
    </location>
</feature>
<dbReference type="Pfam" id="PF10234">
    <property type="entry name" value="Cluap1"/>
    <property type="match status" value="1"/>
</dbReference>
<dbReference type="Proteomes" id="UP000570595">
    <property type="component" value="Unassembled WGS sequence"/>
</dbReference>
<evidence type="ECO:0000256" key="7">
    <source>
        <dbReference type="SAM" id="Coils"/>
    </source>
</evidence>
<evidence type="ECO:0000256" key="6">
    <source>
        <dbReference type="ARBA" id="ARBA00023273"/>
    </source>
</evidence>
<dbReference type="InterPro" id="IPR003033">
    <property type="entry name" value="SCP2_sterol-bd_dom"/>
</dbReference>
<name>A0A7J6LPJ9_PEROL</name>
<dbReference type="PANTHER" id="PTHR21547">
    <property type="entry name" value="CLUSTERIN ASSOCIATED PROTEIN 1"/>
    <property type="match status" value="1"/>
</dbReference>
<gene>
    <name evidence="10" type="primary">CLUAP1</name>
    <name evidence="10" type="ORF">FOZ61_003494</name>
</gene>
<dbReference type="GO" id="GO:0060271">
    <property type="term" value="P:cilium assembly"/>
    <property type="evidence" value="ECO:0007669"/>
    <property type="project" value="TreeGrafter"/>
</dbReference>
<evidence type="ECO:0000256" key="8">
    <source>
        <dbReference type="SAM" id="MobiDB-lite"/>
    </source>
</evidence>
<accession>A0A7J6LPJ9</accession>
<evidence type="ECO:0000256" key="4">
    <source>
        <dbReference type="ARBA" id="ARBA00023054"/>
    </source>
</evidence>
<dbReference type="AlphaFoldDB" id="A0A7J6LPJ9"/>
<evidence type="ECO:0000256" key="3">
    <source>
        <dbReference type="ARBA" id="ARBA00022794"/>
    </source>
</evidence>
<evidence type="ECO:0000259" key="9">
    <source>
        <dbReference type="Pfam" id="PF02036"/>
    </source>
</evidence>
<reference evidence="10 11" key="1">
    <citation type="submission" date="2020-04" db="EMBL/GenBank/DDBJ databases">
        <title>Perkinsus olseni comparative genomics.</title>
        <authorList>
            <person name="Bogema D.R."/>
        </authorList>
    </citation>
    <scope>NUCLEOTIDE SEQUENCE [LARGE SCALE GENOMIC DNA]</scope>
    <source>
        <strain evidence="10">ATCC PRA-179</strain>
    </source>
</reference>
<evidence type="ECO:0000256" key="5">
    <source>
        <dbReference type="ARBA" id="ARBA00023069"/>
    </source>
</evidence>
<proteinExistence type="inferred from homology"/>
<dbReference type="InterPro" id="IPR019366">
    <property type="entry name" value="Clusterin-associated_protein-1"/>
</dbReference>
<dbReference type="Pfam" id="PF02036">
    <property type="entry name" value="SCP2"/>
    <property type="match status" value="1"/>
</dbReference>
<dbReference type="SUPFAM" id="SSF55718">
    <property type="entry name" value="SCP-like"/>
    <property type="match status" value="1"/>
</dbReference>
<evidence type="ECO:0000313" key="10">
    <source>
        <dbReference type="EMBL" id="KAF4661137.1"/>
    </source>
</evidence>
<dbReference type="Gene3D" id="3.30.1050.10">
    <property type="entry name" value="SCP2 sterol-binding domain"/>
    <property type="match status" value="1"/>
</dbReference>
<dbReference type="InterPro" id="IPR036527">
    <property type="entry name" value="SCP2_sterol-bd_dom_sf"/>
</dbReference>
<keyword evidence="4 7" id="KW-0175">Coiled coil</keyword>
<comment type="similarity">
    <text evidence="2">Belongs to the CLUAP1 family.</text>
</comment>
<evidence type="ECO:0000256" key="2">
    <source>
        <dbReference type="ARBA" id="ARBA00008340"/>
    </source>
</evidence>
<dbReference type="GO" id="GO:0005815">
    <property type="term" value="C:microtubule organizing center"/>
    <property type="evidence" value="ECO:0007669"/>
    <property type="project" value="TreeGrafter"/>
</dbReference>
<keyword evidence="6" id="KW-0966">Cell projection</keyword>
<feature type="compositionally biased region" description="Basic and acidic residues" evidence="8">
    <location>
        <begin position="185"/>
        <end position="196"/>
    </location>
</feature>
<dbReference type="EMBL" id="JABAHT010000208">
    <property type="protein sequence ID" value="KAF4661137.1"/>
    <property type="molecule type" value="Genomic_DNA"/>
</dbReference>
<dbReference type="GO" id="GO:0030992">
    <property type="term" value="C:intraciliary transport particle B"/>
    <property type="evidence" value="ECO:0007669"/>
    <property type="project" value="TreeGrafter"/>
</dbReference>
<sequence>MPDTEGGSGVRRARQRAVKFLEGISRNLQSDREQVNVERQLTSLLTGQSQSAERLTQMCRELEDDKRGLEEEVKKKQVELERTSKRLAGLKTVRPAFMDEYEELQDYLDRLYEAYVERFRNLDYLEQELDMLNREEQERVDANEKKLKALQKKLREEEWKLLRGDTEANDLPAAASFAADYPRPMSRDRNFRDGGRRRSRVQQQDYQVPEGFRQMEHDEFGPAPGVDAANDFDEPEFIDSGSDGIVSVGSKPEEGLVGSSSTLDLGTAAAVEPPNGVDDDDDEIIVESDEETMISQGTHSYRCVVDVSCRFFNHASTPGAALVDKVHATYTFEIFPEKVGSGESKKWTIDLNTQPGKCTPQEGGGDCTFQLSAKDFLQLAANKLNPQMAFMTGKLKIKGDLGKAMKFTPDLLPKVDMKAALDASKSPKEIVALVLGGQKQSRL</sequence>
<organism evidence="10 11">
    <name type="scientific">Perkinsus olseni</name>
    <name type="common">Perkinsus atlanticus</name>
    <dbReference type="NCBI Taxonomy" id="32597"/>
    <lineage>
        <taxon>Eukaryota</taxon>
        <taxon>Sar</taxon>
        <taxon>Alveolata</taxon>
        <taxon>Perkinsozoa</taxon>
        <taxon>Perkinsea</taxon>
        <taxon>Perkinsida</taxon>
        <taxon>Perkinsidae</taxon>
        <taxon>Perkinsus</taxon>
    </lineage>
</organism>
<feature type="region of interest" description="Disordered" evidence="8">
    <location>
        <begin position="183"/>
        <end position="204"/>
    </location>
</feature>
<evidence type="ECO:0000313" key="11">
    <source>
        <dbReference type="Proteomes" id="UP000570595"/>
    </source>
</evidence>
<feature type="coiled-coil region" evidence="7">
    <location>
        <begin position="52"/>
        <end position="86"/>
    </location>
</feature>
<keyword evidence="5" id="KW-0969">Cilium</keyword>
<dbReference type="PANTHER" id="PTHR21547:SF0">
    <property type="entry name" value="CLUSTERIN-ASSOCIATED PROTEIN 1"/>
    <property type="match status" value="1"/>
</dbReference>